<comment type="caution">
    <text evidence="2">The sequence shown here is derived from an EMBL/GenBank/DDBJ whole genome shotgun (WGS) entry which is preliminary data.</text>
</comment>
<dbReference type="EMBL" id="JBIMZQ010000054">
    <property type="protein sequence ID" value="KAL3658493.1"/>
    <property type="molecule type" value="Genomic_DNA"/>
</dbReference>
<dbReference type="AlphaFoldDB" id="A0ABD3EVK4"/>
<protein>
    <submittedName>
        <fullName evidence="2">Uncharacterized protein</fullName>
    </submittedName>
</protein>
<sequence length="223" mass="25660">MPHPKQQQAKEPAVSTDTSAAAAPVMPTAVAIMKGPPLWAVTLKHERTKNKRLPTDYVSPLKKLKKPMHQKERRVIDTIDGLRDFIVDNDMSDPEIRSSIRIQARLLFTAAESIRGLHFLCLYLGEQHAPEPLHEQQNEYKEAQHDDLFQPNQFLTPSPRTRSRPTTRTSRHWVPSLRLRQRSYAFTTTATKSMRKYRASRRSFHRDVTTPSACTHCQHNSFA</sequence>
<evidence type="ECO:0000313" key="2">
    <source>
        <dbReference type="EMBL" id="KAL3658493.1"/>
    </source>
</evidence>
<dbReference type="Proteomes" id="UP001632037">
    <property type="component" value="Unassembled WGS sequence"/>
</dbReference>
<evidence type="ECO:0000313" key="3">
    <source>
        <dbReference type="Proteomes" id="UP001632037"/>
    </source>
</evidence>
<organism evidence="2 3">
    <name type="scientific">Phytophthora oleae</name>
    <dbReference type="NCBI Taxonomy" id="2107226"/>
    <lineage>
        <taxon>Eukaryota</taxon>
        <taxon>Sar</taxon>
        <taxon>Stramenopiles</taxon>
        <taxon>Oomycota</taxon>
        <taxon>Peronosporomycetes</taxon>
        <taxon>Peronosporales</taxon>
        <taxon>Peronosporaceae</taxon>
        <taxon>Phytophthora</taxon>
    </lineage>
</organism>
<accession>A0ABD3EVK4</accession>
<feature type="compositionally biased region" description="Basic residues" evidence="1">
    <location>
        <begin position="161"/>
        <end position="171"/>
    </location>
</feature>
<name>A0ABD3EVK4_9STRA</name>
<feature type="compositionally biased region" description="Polar residues" evidence="1">
    <location>
        <begin position="1"/>
        <end position="19"/>
    </location>
</feature>
<evidence type="ECO:0000256" key="1">
    <source>
        <dbReference type="SAM" id="MobiDB-lite"/>
    </source>
</evidence>
<proteinExistence type="predicted"/>
<feature type="region of interest" description="Disordered" evidence="1">
    <location>
        <begin position="1"/>
        <end position="21"/>
    </location>
</feature>
<gene>
    <name evidence="2" type="ORF">V7S43_016625</name>
</gene>
<keyword evidence="3" id="KW-1185">Reference proteome</keyword>
<feature type="region of interest" description="Disordered" evidence="1">
    <location>
        <begin position="150"/>
        <end position="171"/>
    </location>
</feature>
<reference evidence="2 3" key="1">
    <citation type="submission" date="2024-09" db="EMBL/GenBank/DDBJ databases">
        <title>Genome sequencing and assembly of Phytophthora oleae, isolate VK10A, causative agent of rot of olive drupes.</title>
        <authorList>
            <person name="Conti Taguali S."/>
            <person name="Riolo M."/>
            <person name="La Spada F."/>
            <person name="Cacciola S.O."/>
            <person name="Dionisio G."/>
        </authorList>
    </citation>
    <scope>NUCLEOTIDE SEQUENCE [LARGE SCALE GENOMIC DNA]</scope>
    <source>
        <strain evidence="2 3">VK10A</strain>
    </source>
</reference>